<dbReference type="RefSeq" id="WP_121485894.1">
    <property type="nucleotide sequence ID" value="NZ_QQXL01000008.1"/>
</dbReference>
<gene>
    <name evidence="2" type="ORF">DWQ67_12240</name>
</gene>
<feature type="transmembrane region" description="Helical" evidence="1">
    <location>
        <begin position="26"/>
        <end position="44"/>
    </location>
</feature>
<evidence type="ECO:0000313" key="3">
    <source>
        <dbReference type="Proteomes" id="UP000273119"/>
    </source>
</evidence>
<name>A0A496PGF9_9MICC</name>
<proteinExistence type="predicted"/>
<protein>
    <submittedName>
        <fullName evidence="2">Uncharacterized protein</fullName>
    </submittedName>
</protein>
<reference evidence="2 3" key="1">
    <citation type="submission" date="2018-07" db="EMBL/GenBank/DDBJ databases">
        <title>Arthrobacter sp. nov., isolated from raw cow's milk with high bacterial count.</title>
        <authorList>
            <person name="Hahne J."/>
            <person name="Isele D."/>
            <person name="Lipski A."/>
        </authorList>
    </citation>
    <scope>NUCLEOTIDE SEQUENCE [LARGE SCALE GENOMIC DNA]</scope>
    <source>
        <strain evidence="2 3">JZ R-183</strain>
    </source>
</reference>
<keyword evidence="1" id="KW-0472">Membrane</keyword>
<keyword evidence="3" id="KW-1185">Reference proteome</keyword>
<organism evidence="2 3">
    <name type="scientific">Galactobacter caseinivorans</name>
    <dbReference type="NCBI Taxonomy" id="2676123"/>
    <lineage>
        <taxon>Bacteria</taxon>
        <taxon>Bacillati</taxon>
        <taxon>Actinomycetota</taxon>
        <taxon>Actinomycetes</taxon>
        <taxon>Micrococcales</taxon>
        <taxon>Micrococcaceae</taxon>
        <taxon>Galactobacter</taxon>
    </lineage>
</organism>
<dbReference type="AlphaFoldDB" id="A0A496PGF9"/>
<keyword evidence="1" id="KW-0812">Transmembrane</keyword>
<sequence>MSRRARDLDTLNQDILQRETRASRSGLSVLVGVVVIALLGYLALETGTRAVGHEPWLIAPERAWAWFVGLPGSSNPPVGVAVAGGLILAIGVGLLAAALTRGTRRRHSLPTHRVVALVDDDVIGQSLVRAAHLAAGVGPDQVRVIVDRAAVLVTVRPTSGVSIEGAAVEEGVRSELERQGFAGVFTVSVTVTATGVVGQ</sequence>
<feature type="transmembrane region" description="Helical" evidence="1">
    <location>
        <begin position="78"/>
        <end position="99"/>
    </location>
</feature>
<dbReference type="EMBL" id="QQXL01000008">
    <property type="protein sequence ID" value="RKW69564.1"/>
    <property type="molecule type" value="Genomic_DNA"/>
</dbReference>
<accession>A0A496PGF9</accession>
<comment type="caution">
    <text evidence="2">The sequence shown here is derived from an EMBL/GenBank/DDBJ whole genome shotgun (WGS) entry which is preliminary data.</text>
</comment>
<dbReference type="Proteomes" id="UP000273119">
    <property type="component" value="Unassembled WGS sequence"/>
</dbReference>
<evidence type="ECO:0000256" key="1">
    <source>
        <dbReference type="SAM" id="Phobius"/>
    </source>
</evidence>
<keyword evidence="1" id="KW-1133">Transmembrane helix</keyword>
<evidence type="ECO:0000313" key="2">
    <source>
        <dbReference type="EMBL" id="RKW69564.1"/>
    </source>
</evidence>